<dbReference type="EMBL" id="MTKT01005556">
    <property type="protein sequence ID" value="OWM65747.1"/>
    <property type="molecule type" value="Genomic_DNA"/>
</dbReference>
<accession>A0A218VYS6</accession>
<evidence type="ECO:0000313" key="2">
    <source>
        <dbReference type="EMBL" id="OWM65747.1"/>
    </source>
</evidence>
<dbReference type="AlphaFoldDB" id="A0A218VYS6"/>
<reference evidence="3" key="1">
    <citation type="journal article" date="2017" name="Plant J.">
        <title>The pomegranate (Punica granatum L.) genome and the genomics of punicalagin biosynthesis.</title>
        <authorList>
            <person name="Qin G."/>
            <person name="Xu C."/>
            <person name="Ming R."/>
            <person name="Tang H."/>
            <person name="Guyot R."/>
            <person name="Kramer E.M."/>
            <person name="Hu Y."/>
            <person name="Yi X."/>
            <person name="Qi Y."/>
            <person name="Xu X."/>
            <person name="Gao Z."/>
            <person name="Pan H."/>
            <person name="Jian J."/>
            <person name="Tian Y."/>
            <person name="Yue Z."/>
            <person name="Xu Y."/>
        </authorList>
    </citation>
    <scope>NUCLEOTIDE SEQUENCE [LARGE SCALE GENOMIC DNA]</scope>
    <source>
        <strain evidence="3">cv. Dabenzi</strain>
    </source>
</reference>
<protein>
    <submittedName>
        <fullName evidence="2">Uncharacterized protein</fullName>
    </submittedName>
</protein>
<evidence type="ECO:0000256" key="1">
    <source>
        <dbReference type="SAM" id="MobiDB-lite"/>
    </source>
</evidence>
<sequence>MEREARAGQWAQRAEPSPNWLLSHQSKPGPTQVTQLGPKGPVGSVAARKPLSQVRLCSNFQVFPRFTSSHKNTYPKRFGPKFVAN</sequence>
<gene>
    <name evidence="2" type="ORF">CDL15_Pgr015171</name>
</gene>
<dbReference type="Proteomes" id="UP000197138">
    <property type="component" value="Unassembled WGS sequence"/>
</dbReference>
<comment type="caution">
    <text evidence="2">The sequence shown here is derived from an EMBL/GenBank/DDBJ whole genome shotgun (WGS) entry which is preliminary data.</text>
</comment>
<feature type="compositionally biased region" description="Polar residues" evidence="1">
    <location>
        <begin position="20"/>
        <end position="35"/>
    </location>
</feature>
<evidence type="ECO:0000313" key="3">
    <source>
        <dbReference type="Proteomes" id="UP000197138"/>
    </source>
</evidence>
<name>A0A218VYS6_PUNGR</name>
<proteinExistence type="predicted"/>
<feature type="region of interest" description="Disordered" evidence="1">
    <location>
        <begin position="1"/>
        <end position="43"/>
    </location>
</feature>
<organism evidence="2 3">
    <name type="scientific">Punica granatum</name>
    <name type="common">Pomegranate</name>
    <dbReference type="NCBI Taxonomy" id="22663"/>
    <lineage>
        <taxon>Eukaryota</taxon>
        <taxon>Viridiplantae</taxon>
        <taxon>Streptophyta</taxon>
        <taxon>Embryophyta</taxon>
        <taxon>Tracheophyta</taxon>
        <taxon>Spermatophyta</taxon>
        <taxon>Magnoliopsida</taxon>
        <taxon>eudicotyledons</taxon>
        <taxon>Gunneridae</taxon>
        <taxon>Pentapetalae</taxon>
        <taxon>rosids</taxon>
        <taxon>malvids</taxon>
        <taxon>Myrtales</taxon>
        <taxon>Lythraceae</taxon>
        <taxon>Punica</taxon>
    </lineage>
</organism>